<dbReference type="InterPro" id="IPR002104">
    <property type="entry name" value="Integrase_catalytic"/>
</dbReference>
<dbReference type="PANTHER" id="PTHR30349:SF64">
    <property type="entry name" value="PROPHAGE INTEGRASE INTD-RELATED"/>
    <property type="match status" value="1"/>
</dbReference>
<evidence type="ECO:0000259" key="6">
    <source>
        <dbReference type="PROSITE" id="PS51900"/>
    </source>
</evidence>
<gene>
    <name evidence="7" type="ORF">FAB82_02200</name>
</gene>
<evidence type="ECO:0000313" key="7">
    <source>
        <dbReference type="EMBL" id="THV43219.1"/>
    </source>
</evidence>
<evidence type="ECO:0000313" key="8">
    <source>
        <dbReference type="Proteomes" id="UP000308760"/>
    </source>
</evidence>
<dbReference type="SUPFAM" id="SSF56349">
    <property type="entry name" value="DNA breaking-rejoining enzymes"/>
    <property type="match status" value="1"/>
</dbReference>
<dbReference type="OrthoDB" id="1822491at2"/>
<evidence type="ECO:0000256" key="1">
    <source>
        <dbReference type="ARBA" id="ARBA00008857"/>
    </source>
</evidence>
<sequence>MNQIYPADVREWVTWMRKDQGVSPANLKKTMSPLSAIFKTALNDGLIYLHPCKGIKLPTVPETEKDILTVAEFDEVYHQFTDFEMQTLLETDIETGLRWGELTELRAKDWHSAERTFKVSRAVVKVRPDRDPDGFSFRVKPYPKGKKPLEVKVSEPFAKKIDRYLEVTGKTGNDLLFTYEVPEETVKVIPHPDTLGLTPPNAAGRQYQHGTTTAYQLAKCRCEYCRGAYAQYRAERRKVGLDTHNSKQSAKKGLNPEGHVPGWWFRRRIWYPALDAVGIKARIRVHDLRGTHISWLLAGGADLESVRDRVGHKSIVTTAKYVRKLKGNDDKTLSAFEKIRNGTVHVPRQREDTDAEAVFSLEDMTMEDLVKEMGRIQAEMARKSRS</sequence>
<accession>A0A4S8QP66</accession>
<dbReference type="InterPro" id="IPR013762">
    <property type="entry name" value="Integrase-like_cat_sf"/>
</dbReference>
<evidence type="ECO:0000256" key="4">
    <source>
        <dbReference type="PROSITE-ProRule" id="PRU01248"/>
    </source>
</evidence>
<dbReference type="Proteomes" id="UP000308760">
    <property type="component" value="Unassembled WGS sequence"/>
</dbReference>
<evidence type="ECO:0000256" key="2">
    <source>
        <dbReference type="ARBA" id="ARBA00023125"/>
    </source>
</evidence>
<name>A0A4S8QP66_9ACTN</name>
<dbReference type="GO" id="GO:0015074">
    <property type="term" value="P:DNA integration"/>
    <property type="evidence" value="ECO:0007669"/>
    <property type="project" value="InterPro"/>
</dbReference>
<dbReference type="PROSITE" id="PS51898">
    <property type="entry name" value="TYR_RECOMBINASE"/>
    <property type="match status" value="1"/>
</dbReference>
<dbReference type="PROSITE" id="PS51900">
    <property type="entry name" value="CB"/>
    <property type="match status" value="1"/>
</dbReference>
<keyword evidence="3" id="KW-0233">DNA recombination</keyword>
<dbReference type="Pfam" id="PF00589">
    <property type="entry name" value="Phage_integrase"/>
    <property type="match status" value="1"/>
</dbReference>
<comment type="caution">
    <text evidence="7">The sequence shown here is derived from an EMBL/GenBank/DDBJ whole genome shotgun (WGS) entry which is preliminary data.</text>
</comment>
<dbReference type="AlphaFoldDB" id="A0A4S8QP66"/>
<reference evidence="8" key="1">
    <citation type="submission" date="2019-04" db="EMBL/GenBank/DDBJ databases">
        <title>Nocardioides xinjiangensis sp. nov.</title>
        <authorList>
            <person name="Liu S."/>
        </authorList>
    </citation>
    <scope>NUCLEOTIDE SEQUENCE [LARGE SCALE GENOMIC DNA]</scope>
    <source>
        <strain evidence="8">18</strain>
    </source>
</reference>
<feature type="domain" description="Tyr recombinase" evidence="5">
    <location>
        <begin position="63"/>
        <end position="337"/>
    </location>
</feature>
<comment type="similarity">
    <text evidence="1">Belongs to the 'phage' integrase family.</text>
</comment>
<protein>
    <submittedName>
        <fullName evidence="7">Site-specific integrase</fullName>
    </submittedName>
</protein>
<dbReference type="Gene3D" id="1.10.150.130">
    <property type="match status" value="1"/>
</dbReference>
<dbReference type="InterPro" id="IPR010998">
    <property type="entry name" value="Integrase_recombinase_N"/>
</dbReference>
<feature type="domain" description="Core-binding (CB)" evidence="6">
    <location>
        <begin position="1"/>
        <end position="42"/>
    </location>
</feature>
<evidence type="ECO:0000259" key="5">
    <source>
        <dbReference type="PROSITE" id="PS51898"/>
    </source>
</evidence>
<keyword evidence="8" id="KW-1185">Reference proteome</keyword>
<dbReference type="InterPro" id="IPR050090">
    <property type="entry name" value="Tyrosine_recombinase_XerCD"/>
</dbReference>
<reference evidence="7 8" key="2">
    <citation type="submission" date="2019-05" db="EMBL/GenBank/DDBJ databases">
        <title>Glycomyces buryatensis sp. nov.</title>
        <authorList>
            <person name="Nikitina E."/>
        </authorList>
    </citation>
    <scope>NUCLEOTIDE SEQUENCE [LARGE SCALE GENOMIC DNA]</scope>
    <source>
        <strain evidence="7 8">18</strain>
    </source>
</reference>
<organism evidence="7 8">
    <name type="scientific">Glycomyces buryatensis</name>
    <dbReference type="NCBI Taxonomy" id="2570927"/>
    <lineage>
        <taxon>Bacteria</taxon>
        <taxon>Bacillati</taxon>
        <taxon>Actinomycetota</taxon>
        <taxon>Actinomycetes</taxon>
        <taxon>Glycomycetales</taxon>
        <taxon>Glycomycetaceae</taxon>
        <taxon>Glycomyces</taxon>
    </lineage>
</organism>
<dbReference type="InterPro" id="IPR044068">
    <property type="entry name" value="CB"/>
</dbReference>
<dbReference type="EMBL" id="STGY01000007">
    <property type="protein sequence ID" value="THV43219.1"/>
    <property type="molecule type" value="Genomic_DNA"/>
</dbReference>
<proteinExistence type="inferred from homology"/>
<dbReference type="PANTHER" id="PTHR30349">
    <property type="entry name" value="PHAGE INTEGRASE-RELATED"/>
    <property type="match status" value="1"/>
</dbReference>
<dbReference type="InterPro" id="IPR011010">
    <property type="entry name" value="DNA_brk_join_enz"/>
</dbReference>
<evidence type="ECO:0000256" key="3">
    <source>
        <dbReference type="ARBA" id="ARBA00023172"/>
    </source>
</evidence>
<dbReference type="Gene3D" id="1.10.443.10">
    <property type="entry name" value="Intergrase catalytic core"/>
    <property type="match status" value="1"/>
</dbReference>
<keyword evidence="2 4" id="KW-0238">DNA-binding</keyword>
<dbReference type="GO" id="GO:0003677">
    <property type="term" value="F:DNA binding"/>
    <property type="evidence" value="ECO:0007669"/>
    <property type="project" value="UniProtKB-UniRule"/>
</dbReference>
<dbReference type="GO" id="GO:0006310">
    <property type="term" value="P:DNA recombination"/>
    <property type="evidence" value="ECO:0007669"/>
    <property type="project" value="UniProtKB-KW"/>
</dbReference>